<dbReference type="Gene3D" id="3.40.190.150">
    <property type="entry name" value="Bordetella uptake gene, domain 1"/>
    <property type="match status" value="1"/>
</dbReference>
<dbReference type="PIRSF" id="PIRSF017082">
    <property type="entry name" value="YflP"/>
    <property type="match status" value="1"/>
</dbReference>
<evidence type="ECO:0000256" key="1">
    <source>
        <dbReference type="ARBA" id="ARBA00006987"/>
    </source>
</evidence>
<proteinExistence type="inferred from homology"/>
<sequence length="332" mass="35328">MNTSGISRRRWLQFASASLVAAGIALSSPAVAANADWPTKTVKLVVPFPPGGGTDLLARALAERLSKSFGQTFVVENRPGAGAAVGTEYVARATDGHTFLFASSNHVTVPALNTHLRYDIFKDFKSISLVSDQASVFAVSPDLPGKNLTEVLAHIKANPGKYNYGTAGIGSGQHLSTAYLQQLTGIDVVHVPLKGQGEIISELLGKRIQLGFLVLSTAVPYFEAGTIRPLGVSTEQRSPFAPDIPTLSEAGVPNFVARSWLGLLGPASTPDSVVTRLHDAVVGYQNDPSYIAITDKAGMTLVNSTPAEFDAEIKRGYEQWRTVVTNANIQQQ</sequence>
<dbReference type="CDD" id="cd13578">
    <property type="entry name" value="PBP2_Bug27"/>
    <property type="match status" value="1"/>
</dbReference>
<dbReference type="PANTHER" id="PTHR42928">
    <property type="entry name" value="TRICARBOXYLATE-BINDING PROTEIN"/>
    <property type="match status" value="1"/>
</dbReference>
<dbReference type="SUPFAM" id="SSF53850">
    <property type="entry name" value="Periplasmic binding protein-like II"/>
    <property type="match status" value="1"/>
</dbReference>
<dbReference type="RefSeq" id="WP_222159180.1">
    <property type="nucleotide sequence ID" value="NZ_CP081864.1"/>
</dbReference>
<comment type="similarity">
    <text evidence="1">Belongs to the UPF0065 (bug) family.</text>
</comment>
<feature type="signal peptide" evidence="2">
    <location>
        <begin position="1"/>
        <end position="32"/>
    </location>
</feature>
<protein>
    <submittedName>
        <fullName evidence="3">Tripartite tricarboxylate transporter substrate binding protein</fullName>
    </submittedName>
</protein>
<gene>
    <name evidence="3" type="ORF">K6K13_01075</name>
</gene>
<dbReference type="EMBL" id="CP081864">
    <property type="protein sequence ID" value="QZN96117.1"/>
    <property type="molecule type" value="Genomic_DNA"/>
</dbReference>
<dbReference type="InterPro" id="IPR042100">
    <property type="entry name" value="Bug_dom1"/>
</dbReference>
<evidence type="ECO:0000313" key="4">
    <source>
        <dbReference type="Proteomes" id="UP000825886"/>
    </source>
</evidence>
<dbReference type="Proteomes" id="UP000825886">
    <property type="component" value="Chromosome"/>
</dbReference>
<evidence type="ECO:0000313" key="3">
    <source>
        <dbReference type="EMBL" id="QZN96117.1"/>
    </source>
</evidence>
<name>A0ABX9AM85_9ENTR</name>
<feature type="chain" id="PRO_5045856209" evidence="2">
    <location>
        <begin position="33"/>
        <end position="332"/>
    </location>
</feature>
<dbReference type="Gene3D" id="3.40.190.10">
    <property type="entry name" value="Periplasmic binding protein-like II"/>
    <property type="match status" value="1"/>
</dbReference>
<accession>A0ABX9AM85</accession>
<evidence type="ECO:0000256" key="2">
    <source>
        <dbReference type="SAM" id="SignalP"/>
    </source>
</evidence>
<keyword evidence="2" id="KW-0732">Signal</keyword>
<reference evidence="3 4" key="1">
    <citation type="submission" date="2021-08" db="EMBL/GenBank/DDBJ databases">
        <title>Culture and genomic analysis of Symbiopectobacterium purcellii sp. nov. gen. nov., isolated from the leafhopper Empoasca decipiens.</title>
        <authorList>
            <person name="Nadal-Jimenez P."/>
            <person name="Siozios S."/>
            <person name="Halliday N."/>
            <person name="Camara M."/>
            <person name="Hurst G.D.D."/>
        </authorList>
    </citation>
    <scope>NUCLEOTIDE SEQUENCE [LARGE SCALE GENOMIC DNA]</scope>
    <source>
        <strain evidence="3 4">SyEd1</strain>
    </source>
</reference>
<dbReference type="InterPro" id="IPR006311">
    <property type="entry name" value="TAT_signal"/>
</dbReference>
<dbReference type="Pfam" id="PF03401">
    <property type="entry name" value="TctC"/>
    <property type="match status" value="1"/>
</dbReference>
<keyword evidence="4" id="KW-1185">Reference proteome</keyword>
<dbReference type="InterPro" id="IPR005064">
    <property type="entry name" value="BUG"/>
</dbReference>
<organism evidence="3 4">
    <name type="scientific">Symbiopectobacterium purcellii</name>
    <dbReference type="NCBI Taxonomy" id="2871826"/>
    <lineage>
        <taxon>Bacteria</taxon>
        <taxon>Pseudomonadati</taxon>
        <taxon>Pseudomonadota</taxon>
        <taxon>Gammaproteobacteria</taxon>
        <taxon>Enterobacterales</taxon>
        <taxon>Enterobacteriaceae</taxon>
    </lineage>
</organism>
<dbReference type="PROSITE" id="PS51318">
    <property type="entry name" value="TAT"/>
    <property type="match status" value="1"/>
</dbReference>
<dbReference type="PANTHER" id="PTHR42928:SF5">
    <property type="entry name" value="BLR1237 PROTEIN"/>
    <property type="match status" value="1"/>
</dbReference>